<evidence type="ECO:0000313" key="17">
    <source>
        <dbReference type="Proteomes" id="UP000797356"/>
    </source>
</evidence>
<dbReference type="GO" id="GO:0009507">
    <property type="term" value="C:chloroplast"/>
    <property type="evidence" value="ECO:0007669"/>
    <property type="project" value="UniProtKB-ARBA"/>
</dbReference>
<dbReference type="InterPro" id="IPR018152">
    <property type="entry name" value="SOD_Cu/Zn_BS"/>
</dbReference>
<dbReference type="EMBL" id="CM017872">
    <property type="protein sequence ID" value="KAG1326316.1"/>
    <property type="molecule type" value="Genomic_DNA"/>
</dbReference>
<organism evidence="16 17">
    <name type="scientific">Cocos nucifera</name>
    <name type="common">Coconut palm</name>
    <dbReference type="NCBI Taxonomy" id="13894"/>
    <lineage>
        <taxon>Eukaryota</taxon>
        <taxon>Viridiplantae</taxon>
        <taxon>Streptophyta</taxon>
        <taxon>Embryophyta</taxon>
        <taxon>Tracheophyta</taxon>
        <taxon>Spermatophyta</taxon>
        <taxon>Magnoliopsida</taxon>
        <taxon>Liliopsida</taxon>
        <taxon>Arecaceae</taxon>
        <taxon>Arecoideae</taxon>
        <taxon>Cocoseae</taxon>
        <taxon>Attaleinae</taxon>
        <taxon>Cocos</taxon>
    </lineage>
</organism>
<comment type="function">
    <text evidence="3">Destroys radicals which are normally produced within the cells and which are toxic to biological systems.</text>
</comment>
<name>A0A8K0HSW2_COCNU</name>
<gene>
    <name evidence="16" type="ORF">COCNU_01G002500</name>
</gene>
<evidence type="ECO:0000256" key="2">
    <source>
        <dbReference type="ARBA" id="ARBA00001947"/>
    </source>
</evidence>
<evidence type="ECO:0000256" key="5">
    <source>
        <dbReference type="ARBA" id="ARBA00011881"/>
    </source>
</evidence>
<evidence type="ECO:0000256" key="1">
    <source>
        <dbReference type="ARBA" id="ARBA00001935"/>
    </source>
</evidence>
<keyword evidence="14" id="KW-0175">Coiled coil</keyword>
<reference evidence="16" key="2">
    <citation type="submission" date="2019-07" db="EMBL/GenBank/DDBJ databases">
        <authorList>
            <person name="Yang Y."/>
            <person name="Bocs S."/>
            <person name="Baudouin L."/>
        </authorList>
    </citation>
    <scope>NUCLEOTIDE SEQUENCE</scope>
    <source>
        <tissue evidence="16">Spear leaf of Hainan Tall coconut</tissue>
    </source>
</reference>
<dbReference type="OrthoDB" id="2014962at2759"/>
<proteinExistence type="inferred from homology"/>
<dbReference type="Proteomes" id="UP000797356">
    <property type="component" value="Chromosome 1"/>
</dbReference>
<evidence type="ECO:0000256" key="4">
    <source>
        <dbReference type="ARBA" id="ARBA00010457"/>
    </source>
</evidence>
<evidence type="ECO:0000256" key="9">
    <source>
        <dbReference type="ARBA" id="ARBA00022862"/>
    </source>
</evidence>
<protein>
    <recommendedName>
        <fullName evidence="6">superoxide dismutase</fullName>
        <ecNumber evidence="6">1.15.1.1</ecNumber>
    </recommendedName>
</protein>
<evidence type="ECO:0000256" key="6">
    <source>
        <dbReference type="ARBA" id="ARBA00012682"/>
    </source>
</evidence>
<evidence type="ECO:0000313" key="16">
    <source>
        <dbReference type="EMBL" id="KAG1326316.1"/>
    </source>
</evidence>
<dbReference type="InterPro" id="IPR040321">
    <property type="entry name" value="SCD2-like"/>
</dbReference>
<accession>A0A8K0HSW2</accession>
<dbReference type="GO" id="GO:0046872">
    <property type="term" value="F:metal ion binding"/>
    <property type="evidence" value="ECO:0007669"/>
    <property type="project" value="UniProtKB-KW"/>
</dbReference>
<evidence type="ECO:0000256" key="3">
    <source>
        <dbReference type="ARBA" id="ARBA00003917"/>
    </source>
</evidence>
<keyword evidence="17" id="KW-1185">Reference proteome</keyword>
<evidence type="ECO:0000256" key="11">
    <source>
        <dbReference type="ARBA" id="ARBA00023008"/>
    </source>
</evidence>
<comment type="catalytic activity">
    <reaction evidence="13">
        <text>2 superoxide + 2 H(+) = H2O2 + O2</text>
        <dbReference type="Rhea" id="RHEA:20696"/>
        <dbReference type="ChEBI" id="CHEBI:15378"/>
        <dbReference type="ChEBI" id="CHEBI:15379"/>
        <dbReference type="ChEBI" id="CHEBI:16240"/>
        <dbReference type="ChEBI" id="CHEBI:18421"/>
        <dbReference type="EC" id="1.15.1.1"/>
    </reaction>
</comment>
<keyword evidence="11" id="KW-0186">Copper</keyword>
<reference evidence="16" key="1">
    <citation type="journal article" date="2017" name="Gigascience">
        <title>The genome draft of coconut (Cocos nucifera).</title>
        <authorList>
            <person name="Xiao Y."/>
            <person name="Xu P."/>
            <person name="Fan H."/>
            <person name="Baudouin L."/>
            <person name="Xia W."/>
            <person name="Bocs S."/>
            <person name="Xu J."/>
            <person name="Li Q."/>
            <person name="Guo A."/>
            <person name="Zhou L."/>
            <person name="Li J."/>
            <person name="Wu Y."/>
            <person name="Ma Z."/>
            <person name="Armero A."/>
            <person name="Issali A.E."/>
            <person name="Liu N."/>
            <person name="Peng M."/>
            <person name="Yang Y."/>
        </authorList>
    </citation>
    <scope>NUCLEOTIDE SEQUENCE</scope>
    <source>
        <tissue evidence="16">Spear leaf of Hainan Tall coconut</tissue>
    </source>
</reference>
<dbReference type="GO" id="GO:0000911">
    <property type="term" value="P:cytokinesis by cell plate formation"/>
    <property type="evidence" value="ECO:0007669"/>
    <property type="project" value="InterPro"/>
</dbReference>
<dbReference type="EC" id="1.15.1.1" evidence="6"/>
<evidence type="ECO:0000256" key="14">
    <source>
        <dbReference type="SAM" id="Coils"/>
    </source>
</evidence>
<evidence type="ECO:0000259" key="15">
    <source>
        <dbReference type="Pfam" id="PF00080"/>
    </source>
</evidence>
<dbReference type="InterPro" id="IPR036423">
    <property type="entry name" value="SOD-like_Cu/Zn_dom_sf"/>
</dbReference>
<dbReference type="PANTHER" id="PTHR31762">
    <property type="entry name" value="FAS-BINDING FACTOR-LIKE PROTEIN"/>
    <property type="match status" value="1"/>
</dbReference>
<feature type="domain" description="Superoxide dismutase copper/zinc binding" evidence="15">
    <location>
        <begin position="393"/>
        <end position="506"/>
    </location>
</feature>
<dbReference type="Gene3D" id="2.60.40.200">
    <property type="entry name" value="Superoxide dismutase, copper/zinc binding domain"/>
    <property type="match status" value="1"/>
</dbReference>
<keyword evidence="9" id="KW-0049">Antioxidant</keyword>
<keyword evidence="10" id="KW-0560">Oxidoreductase</keyword>
<dbReference type="AlphaFoldDB" id="A0A8K0HSW2"/>
<keyword evidence="7" id="KW-0479">Metal-binding</keyword>
<comment type="similarity">
    <text evidence="4">Belongs to the Cu-Zn superoxide dismutase family.</text>
</comment>
<dbReference type="GO" id="GO:0004784">
    <property type="term" value="F:superoxide dismutase activity"/>
    <property type="evidence" value="ECO:0007669"/>
    <property type="project" value="UniProtKB-EC"/>
</dbReference>
<dbReference type="PROSITE" id="PS00087">
    <property type="entry name" value="SOD_CU_ZN_1"/>
    <property type="match status" value="1"/>
</dbReference>
<comment type="cofactor">
    <cofactor evidence="1">
        <name>Cu cation</name>
        <dbReference type="ChEBI" id="CHEBI:23378"/>
    </cofactor>
</comment>
<keyword evidence="8" id="KW-0862">Zinc</keyword>
<feature type="coiled-coil region" evidence="14">
    <location>
        <begin position="79"/>
        <end position="113"/>
    </location>
</feature>
<dbReference type="Pfam" id="PF00080">
    <property type="entry name" value="Sod_Cu"/>
    <property type="match status" value="1"/>
</dbReference>
<comment type="subunit">
    <text evidence="5">Homotetramer.</text>
</comment>
<comment type="cofactor">
    <cofactor evidence="2">
        <name>Zn(2+)</name>
        <dbReference type="ChEBI" id="CHEBI:29105"/>
    </cofactor>
</comment>
<dbReference type="SUPFAM" id="SSF49329">
    <property type="entry name" value="Cu,Zn superoxide dismutase-like"/>
    <property type="match status" value="1"/>
</dbReference>
<dbReference type="PRINTS" id="PR00068">
    <property type="entry name" value="CUZNDISMTASE"/>
</dbReference>
<feature type="coiled-coil region" evidence="14">
    <location>
        <begin position="21"/>
        <end position="55"/>
    </location>
</feature>
<evidence type="ECO:0000256" key="12">
    <source>
        <dbReference type="ARBA" id="ARBA00023157"/>
    </source>
</evidence>
<dbReference type="CDD" id="cd00305">
    <property type="entry name" value="Cu-Zn_Superoxide_Dismutase"/>
    <property type="match status" value="1"/>
</dbReference>
<evidence type="ECO:0000256" key="13">
    <source>
        <dbReference type="ARBA" id="ARBA00049204"/>
    </source>
</evidence>
<evidence type="ECO:0000256" key="7">
    <source>
        <dbReference type="ARBA" id="ARBA00022723"/>
    </source>
</evidence>
<evidence type="ECO:0000256" key="10">
    <source>
        <dbReference type="ARBA" id="ARBA00023002"/>
    </source>
</evidence>
<keyword evidence="12" id="KW-1015">Disulfide bond</keyword>
<sequence length="538" mass="59202">MVVGFQKALTFDFGIFILKLIDVLQEENENLLDKLRVAEERCEEAEARARQFEKQVASRAAMQTNGPNNKEVASLQMKAKIARDEAASLAEHLQEAELEIKSLRTLAQKMILSPEEMVHIPLFVYSSELLQKIFYLHDANCLLRYLSQEEVVLKRLMVGWISGIHADVAETKHEHWSSLAPDPMESVLSAGQKARDGNLSEIADIEEKDKVPLNVNDLPGEENIESMLLVEKGLRELASMKVEDAVLLAMAQHRRASFKSGSFSGSSVAAEGQIPVEAIELLSELSQEESEDVLFKQAWLTYFWRRVKNHGLEEDIADERLQFWIEQNNHSPTSHDVVEGTSDPRYKSMVVTVKNNALKIQYLNQAIKVGSAHPRSRTKMAKAVAVLGGTEGVTGTVYFTQEGDGPTTVTANISGLKPGLHGFHVHALGDTTNGCMSTGSHFNPHGKEHGASEDENRHAGDLGNVTAGEDGTVTFRIVDNQIPLSGPNSIVGRAVVVHADPDDLGKGNYWFSDTIAKLMALISGRVAICNPDLSSISF</sequence>
<evidence type="ECO:0000256" key="8">
    <source>
        <dbReference type="ARBA" id="ARBA00022833"/>
    </source>
</evidence>
<dbReference type="PANTHER" id="PTHR31762:SF17">
    <property type="entry name" value="COILED-COIL DOMAIN-CONTAINING PROTEIN SCD2"/>
    <property type="match status" value="1"/>
</dbReference>
<dbReference type="FunFam" id="2.60.40.200:FF:000003">
    <property type="entry name" value="Superoxide dismutase [Cu-Zn], chloroplastic"/>
    <property type="match status" value="1"/>
</dbReference>
<comment type="caution">
    <text evidence="16">The sequence shown here is derived from an EMBL/GenBank/DDBJ whole genome shotgun (WGS) entry which is preliminary data.</text>
</comment>
<dbReference type="InterPro" id="IPR001424">
    <property type="entry name" value="SOD_Cu_Zn_dom"/>
</dbReference>